<dbReference type="GO" id="GO:0006729">
    <property type="term" value="P:tetrahydrobiopterin biosynthetic process"/>
    <property type="evidence" value="ECO:0007669"/>
    <property type="project" value="TreeGrafter"/>
</dbReference>
<dbReference type="PRINTS" id="PR00081">
    <property type="entry name" value="GDHRDH"/>
</dbReference>
<keyword evidence="2" id="KW-0963">Cytoplasm</keyword>
<evidence type="ECO:0000256" key="1">
    <source>
        <dbReference type="ARBA" id="ARBA00004496"/>
    </source>
</evidence>
<dbReference type="EMBL" id="FNZH01000004">
    <property type="protein sequence ID" value="SEJ49367.1"/>
    <property type="molecule type" value="Genomic_DNA"/>
</dbReference>
<protein>
    <submittedName>
        <fullName evidence="5">Benzil reductase ((S)-benzoin forming)</fullName>
    </submittedName>
</protein>
<dbReference type="InterPro" id="IPR051721">
    <property type="entry name" value="Biopterin_syn/organic_redct"/>
</dbReference>
<dbReference type="GO" id="GO:0004757">
    <property type="term" value="F:sepiapterin reductase (NADP+) activity"/>
    <property type="evidence" value="ECO:0007669"/>
    <property type="project" value="TreeGrafter"/>
</dbReference>
<dbReference type="SUPFAM" id="SSF51735">
    <property type="entry name" value="NAD(P)-binding Rossmann-fold domains"/>
    <property type="match status" value="1"/>
</dbReference>
<gene>
    <name evidence="5" type="ORF">SAMN05192553_104277</name>
</gene>
<dbReference type="GO" id="GO:0005737">
    <property type="term" value="C:cytoplasm"/>
    <property type="evidence" value="ECO:0007669"/>
    <property type="project" value="UniProtKB-SubCell"/>
</dbReference>
<comment type="subcellular location">
    <subcellularLocation>
        <location evidence="1">Cytoplasm</location>
    </subcellularLocation>
</comment>
<dbReference type="STRING" id="1416801.SAMN05192553_104277"/>
<dbReference type="PANTHER" id="PTHR44085:SF2">
    <property type="entry name" value="SEPIAPTERIN REDUCTASE"/>
    <property type="match status" value="1"/>
</dbReference>
<dbReference type="AlphaFoldDB" id="A0A1H6ZD49"/>
<dbReference type="RefSeq" id="WP_092175577.1">
    <property type="nucleotide sequence ID" value="NZ_FNZH01000004.1"/>
</dbReference>
<dbReference type="PANTHER" id="PTHR44085">
    <property type="entry name" value="SEPIAPTERIN REDUCTASE"/>
    <property type="match status" value="1"/>
</dbReference>
<dbReference type="PROSITE" id="PS00061">
    <property type="entry name" value="ADH_SHORT"/>
    <property type="match status" value="1"/>
</dbReference>
<evidence type="ECO:0000256" key="3">
    <source>
        <dbReference type="ARBA" id="ARBA00022857"/>
    </source>
</evidence>
<accession>A0A1H6ZD49</accession>
<proteinExistence type="predicted"/>
<keyword evidence="6" id="KW-1185">Reference proteome</keyword>
<evidence type="ECO:0000313" key="5">
    <source>
        <dbReference type="EMBL" id="SEJ49367.1"/>
    </source>
</evidence>
<dbReference type="InterPro" id="IPR020904">
    <property type="entry name" value="Sc_DH/Rdtase_CS"/>
</dbReference>
<evidence type="ECO:0000256" key="4">
    <source>
        <dbReference type="ARBA" id="ARBA00023002"/>
    </source>
</evidence>
<keyword evidence="3" id="KW-0521">NADP</keyword>
<dbReference type="Proteomes" id="UP000199403">
    <property type="component" value="Unassembled WGS sequence"/>
</dbReference>
<dbReference type="OrthoDB" id="9794387at2"/>
<name>A0A1H6ZD49_9BACT</name>
<organism evidence="5 6">
    <name type="scientific">Cyclobacterium xiamenense</name>
    <dbReference type="NCBI Taxonomy" id="1297121"/>
    <lineage>
        <taxon>Bacteria</taxon>
        <taxon>Pseudomonadati</taxon>
        <taxon>Bacteroidota</taxon>
        <taxon>Cytophagia</taxon>
        <taxon>Cytophagales</taxon>
        <taxon>Cyclobacteriaceae</taxon>
        <taxon>Cyclobacterium</taxon>
    </lineage>
</organism>
<sequence>MQATHCYIVTGASKGLGKALADRLIQHPKNRVIGIARSFMEPKPNFTGLELDLADSEALLKNTAGIFPEGPFDRVCLINNAGWIGDIAHNGYIDPDAIRQIYLVNVIAPALLMNEFMKQYDRLDGEKLIINISSGAASKVMDGWSGYSASKAALNQMTAVAQHESDLKNRGFSLYALSPGIIDTPMQEAIRSASKDSFTNLEKFQSFKTEGSLDSPESVADKVLHLIAHFRDFPEVLQDVRKF</sequence>
<dbReference type="Gene3D" id="3.40.50.720">
    <property type="entry name" value="NAD(P)-binding Rossmann-like Domain"/>
    <property type="match status" value="1"/>
</dbReference>
<dbReference type="InterPro" id="IPR002347">
    <property type="entry name" value="SDR_fam"/>
</dbReference>
<keyword evidence="4" id="KW-0560">Oxidoreductase</keyword>
<dbReference type="Pfam" id="PF00106">
    <property type="entry name" value="adh_short"/>
    <property type="match status" value="1"/>
</dbReference>
<evidence type="ECO:0000256" key="2">
    <source>
        <dbReference type="ARBA" id="ARBA00022490"/>
    </source>
</evidence>
<reference evidence="6" key="1">
    <citation type="submission" date="2016-10" db="EMBL/GenBank/DDBJ databases">
        <authorList>
            <person name="Varghese N."/>
            <person name="Submissions S."/>
        </authorList>
    </citation>
    <scope>NUCLEOTIDE SEQUENCE [LARGE SCALE GENOMIC DNA]</scope>
    <source>
        <strain evidence="6">IBRC-M 10761</strain>
    </source>
</reference>
<evidence type="ECO:0000313" key="6">
    <source>
        <dbReference type="Proteomes" id="UP000199403"/>
    </source>
</evidence>
<dbReference type="InterPro" id="IPR036291">
    <property type="entry name" value="NAD(P)-bd_dom_sf"/>
</dbReference>